<gene>
    <name evidence="1" type="ORF">CARN2_0358</name>
</gene>
<evidence type="ECO:0000313" key="1">
    <source>
        <dbReference type="EMBL" id="CBH99179.1"/>
    </source>
</evidence>
<dbReference type="EMBL" id="CABM01000069">
    <property type="protein sequence ID" value="CBH99179.1"/>
    <property type="molecule type" value="Genomic_DNA"/>
</dbReference>
<accession>E6PW72</accession>
<organism evidence="1">
    <name type="scientific">mine drainage metagenome</name>
    <dbReference type="NCBI Taxonomy" id="410659"/>
    <lineage>
        <taxon>unclassified sequences</taxon>
        <taxon>metagenomes</taxon>
        <taxon>ecological metagenomes</taxon>
    </lineage>
</organism>
<protein>
    <submittedName>
        <fullName evidence="1">Uncharacterized protein</fullName>
    </submittedName>
</protein>
<comment type="caution">
    <text evidence="1">The sequence shown here is derived from an EMBL/GenBank/DDBJ whole genome shotgun (WGS) entry which is preliminary data.</text>
</comment>
<reference evidence="1" key="1">
    <citation type="submission" date="2009-10" db="EMBL/GenBank/DDBJ databases">
        <title>Diversity of trophic interactions inside an arsenic-rich microbial ecosystem.</title>
        <authorList>
            <person name="Bertin P.N."/>
            <person name="Heinrich-Salmeron A."/>
            <person name="Pelletier E."/>
            <person name="Goulhen-Chollet F."/>
            <person name="Arsene-Ploetze F."/>
            <person name="Gallien S."/>
            <person name="Calteau A."/>
            <person name="Vallenet D."/>
            <person name="Casiot C."/>
            <person name="Chane-Woon-Ming B."/>
            <person name="Giloteaux L."/>
            <person name="Barakat M."/>
            <person name="Bonnefoy V."/>
            <person name="Bruneel O."/>
            <person name="Chandler M."/>
            <person name="Cleiss J."/>
            <person name="Duran R."/>
            <person name="Elbaz-Poulichet F."/>
            <person name="Fonknechten N."/>
            <person name="Lauga B."/>
            <person name="Mornico D."/>
            <person name="Ortet P."/>
            <person name="Schaeffer C."/>
            <person name="Siguier P."/>
            <person name="Alexander Thil Smith A."/>
            <person name="Van Dorsselaer A."/>
            <person name="Weissenbach J."/>
            <person name="Medigue C."/>
            <person name="Le Paslier D."/>
        </authorList>
    </citation>
    <scope>NUCLEOTIDE SEQUENCE</scope>
</reference>
<sequence length="105" mass="10804">MPAESLVTAAAQIAPFAGFVAVIVVPLGTGVEPSLTTPLKLVHWEPVHVAALFGAVGGLPPPPLAVPPPPPPPPHAASKPAVTMQAKISRLCMIFSGCCRVFRQL</sequence>
<name>E6PW72_9ZZZZ</name>
<dbReference type="AlphaFoldDB" id="E6PW72"/>
<proteinExistence type="predicted"/>